<organism evidence="1 2">
    <name type="scientific">Paramecium primaurelia</name>
    <dbReference type="NCBI Taxonomy" id="5886"/>
    <lineage>
        <taxon>Eukaryota</taxon>
        <taxon>Sar</taxon>
        <taxon>Alveolata</taxon>
        <taxon>Ciliophora</taxon>
        <taxon>Intramacronucleata</taxon>
        <taxon>Oligohymenophorea</taxon>
        <taxon>Peniculida</taxon>
        <taxon>Parameciidae</taxon>
        <taxon>Paramecium</taxon>
    </lineage>
</organism>
<keyword evidence="2" id="KW-1185">Reference proteome</keyword>
<sequence length="103" mass="12331">MIILSDVLSSKLSIFHLILPSLNMTDEVRHLLRLIDQKQEENTELQKGAYKNVIREFEIKKQLHHIKQVKEKMQRQLVKNFTTLKHMKFVNLQHVTIVRVYPK</sequence>
<dbReference type="AlphaFoldDB" id="A0A8S1MT30"/>
<evidence type="ECO:0000313" key="2">
    <source>
        <dbReference type="Proteomes" id="UP000688137"/>
    </source>
</evidence>
<name>A0A8S1MT30_PARPR</name>
<dbReference type="EMBL" id="CAJJDM010000073">
    <property type="protein sequence ID" value="CAD8083498.1"/>
    <property type="molecule type" value="Genomic_DNA"/>
</dbReference>
<evidence type="ECO:0000313" key="1">
    <source>
        <dbReference type="EMBL" id="CAD8083498.1"/>
    </source>
</evidence>
<comment type="caution">
    <text evidence="1">The sequence shown here is derived from an EMBL/GenBank/DDBJ whole genome shotgun (WGS) entry which is preliminary data.</text>
</comment>
<gene>
    <name evidence="1" type="ORF">PPRIM_AZ9-3.1.T0700090</name>
</gene>
<accession>A0A8S1MT30</accession>
<dbReference type="Proteomes" id="UP000688137">
    <property type="component" value="Unassembled WGS sequence"/>
</dbReference>
<protein>
    <submittedName>
        <fullName evidence="1">Uncharacterized protein</fullName>
    </submittedName>
</protein>
<proteinExistence type="predicted"/>
<reference evidence="1" key="1">
    <citation type="submission" date="2021-01" db="EMBL/GenBank/DDBJ databases">
        <authorList>
            <consortium name="Genoscope - CEA"/>
            <person name="William W."/>
        </authorList>
    </citation>
    <scope>NUCLEOTIDE SEQUENCE</scope>
</reference>